<organism evidence="1 2">
    <name type="scientific">Streptomyces capitiformicae</name>
    <dbReference type="NCBI Taxonomy" id="2014920"/>
    <lineage>
        <taxon>Bacteria</taxon>
        <taxon>Bacillati</taxon>
        <taxon>Actinomycetota</taxon>
        <taxon>Actinomycetes</taxon>
        <taxon>Kitasatosporales</taxon>
        <taxon>Streptomycetaceae</taxon>
        <taxon>Streptomyces</taxon>
    </lineage>
</organism>
<dbReference type="AlphaFoldDB" id="A0A919DBL6"/>
<comment type="caution">
    <text evidence="1">The sequence shown here is derived from an EMBL/GenBank/DDBJ whole genome shotgun (WGS) entry which is preliminary data.</text>
</comment>
<reference evidence="1" key="1">
    <citation type="journal article" date="2014" name="Int. J. Syst. Evol. Microbiol.">
        <title>Complete genome sequence of Corynebacterium casei LMG S-19264T (=DSM 44701T), isolated from a smear-ripened cheese.</title>
        <authorList>
            <consortium name="US DOE Joint Genome Institute (JGI-PGF)"/>
            <person name="Walter F."/>
            <person name="Albersmeier A."/>
            <person name="Kalinowski J."/>
            <person name="Ruckert C."/>
        </authorList>
    </citation>
    <scope>NUCLEOTIDE SEQUENCE</scope>
    <source>
        <strain evidence="1">CGMCC 4.7403</strain>
    </source>
</reference>
<protein>
    <submittedName>
        <fullName evidence="1">Uncharacterized protein</fullName>
    </submittedName>
</protein>
<name>A0A919DBL6_9ACTN</name>
<reference evidence="1" key="2">
    <citation type="submission" date="2020-09" db="EMBL/GenBank/DDBJ databases">
        <authorList>
            <person name="Sun Q."/>
            <person name="Zhou Y."/>
        </authorList>
    </citation>
    <scope>NUCLEOTIDE SEQUENCE</scope>
    <source>
        <strain evidence="1">CGMCC 4.7403</strain>
    </source>
</reference>
<accession>A0A919DBL6</accession>
<proteinExistence type="predicted"/>
<gene>
    <name evidence="1" type="ORF">GCM10017771_52790</name>
</gene>
<dbReference type="RefSeq" id="WP_189784930.1">
    <property type="nucleotide sequence ID" value="NZ_BNAT01000019.1"/>
</dbReference>
<evidence type="ECO:0000313" key="2">
    <source>
        <dbReference type="Proteomes" id="UP000603227"/>
    </source>
</evidence>
<keyword evidence="2" id="KW-1185">Reference proteome</keyword>
<dbReference type="Proteomes" id="UP000603227">
    <property type="component" value="Unassembled WGS sequence"/>
</dbReference>
<evidence type="ECO:0000313" key="1">
    <source>
        <dbReference type="EMBL" id="GHE34930.1"/>
    </source>
</evidence>
<sequence>MSQRIAKQLKTHPRAYVVKEEGRDRTGTMRYRAQVKYLAVGDTLAGFGKVLEWSETDAVDGWRMFRMVTERPQYYPVETNVFNVPEYLYYGITALAEQGE</sequence>
<dbReference type="EMBL" id="BNAT01000019">
    <property type="protein sequence ID" value="GHE34930.1"/>
    <property type="molecule type" value="Genomic_DNA"/>
</dbReference>